<reference evidence="9" key="1">
    <citation type="journal article" date="2021" name="Genome Biol. Evol.">
        <title>The assembled and annotated genome of the fairy-ring fungus Marasmius oreades.</title>
        <authorList>
            <person name="Hiltunen M."/>
            <person name="Ament-Velasquez S.L."/>
            <person name="Johannesson H."/>
        </authorList>
    </citation>
    <scope>NUCLEOTIDE SEQUENCE</scope>
    <source>
        <strain evidence="9">03SP1</strain>
    </source>
</reference>
<dbReference type="GO" id="GO:0019363">
    <property type="term" value="P:pyridine nucleotide biosynthetic process"/>
    <property type="evidence" value="ECO:0007669"/>
    <property type="project" value="UniProtKB-KW"/>
</dbReference>
<dbReference type="KEGG" id="more:E1B28_009609"/>
<dbReference type="OrthoDB" id="1739143at2759"/>
<feature type="domain" description="Isochorismatase-like" evidence="8">
    <location>
        <begin position="8"/>
        <end position="202"/>
    </location>
</feature>
<dbReference type="SUPFAM" id="SSF52499">
    <property type="entry name" value="Isochorismatase-like hydrolases"/>
    <property type="match status" value="1"/>
</dbReference>
<dbReference type="Pfam" id="PF00857">
    <property type="entry name" value="Isochorismatase"/>
    <property type="match status" value="1"/>
</dbReference>
<dbReference type="EC" id="3.5.1.19" evidence="6"/>
<dbReference type="PANTHER" id="PTHR11080:SF2">
    <property type="entry name" value="LD05707P"/>
    <property type="match status" value="1"/>
</dbReference>
<keyword evidence="10" id="KW-1185">Reference proteome</keyword>
<evidence type="ECO:0000259" key="8">
    <source>
        <dbReference type="Pfam" id="PF00857"/>
    </source>
</evidence>
<evidence type="ECO:0000256" key="7">
    <source>
        <dbReference type="ARBA" id="ARBA00043224"/>
    </source>
</evidence>
<dbReference type="CDD" id="cd01011">
    <property type="entry name" value="nicotinamidase"/>
    <property type="match status" value="1"/>
</dbReference>
<dbReference type="GO" id="GO:0008936">
    <property type="term" value="F:nicotinamidase activity"/>
    <property type="evidence" value="ECO:0007669"/>
    <property type="project" value="UniProtKB-EC"/>
</dbReference>
<evidence type="ECO:0000256" key="6">
    <source>
        <dbReference type="ARBA" id="ARBA00039017"/>
    </source>
</evidence>
<evidence type="ECO:0000256" key="3">
    <source>
        <dbReference type="ARBA" id="ARBA00022723"/>
    </source>
</evidence>
<dbReference type="AlphaFoldDB" id="A0A9P7URV8"/>
<evidence type="ECO:0000256" key="5">
    <source>
        <dbReference type="ARBA" id="ARBA00037900"/>
    </source>
</evidence>
<dbReference type="InterPro" id="IPR052347">
    <property type="entry name" value="Isochorismatase_Nicotinamidase"/>
</dbReference>
<name>A0A9P7URV8_9AGAR</name>
<accession>A0A9P7URV8</accession>
<dbReference type="GeneID" id="66078685"/>
<organism evidence="9 10">
    <name type="scientific">Marasmius oreades</name>
    <name type="common">fairy-ring Marasmius</name>
    <dbReference type="NCBI Taxonomy" id="181124"/>
    <lineage>
        <taxon>Eukaryota</taxon>
        <taxon>Fungi</taxon>
        <taxon>Dikarya</taxon>
        <taxon>Basidiomycota</taxon>
        <taxon>Agaricomycotina</taxon>
        <taxon>Agaricomycetes</taxon>
        <taxon>Agaricomycetidae</taxon>
        <taxon>Agaricales</taxon>
        <taxon>Marasmiineae</taxon>
        <taxon>Marasmiaceae</taxon>
        <taxon>Marasmius</taxon>
    </lineage>
</organism>
<evidence type="ECO:0000256" key="2">
    <source>
        <dbReference type="ARBA" id="ARBA00022642"/>
    </source>
</evidence>
<dbReference type="Gene3D" id="3.40.50.850">
    <property type="entry name" value="Isochorismatase-like"/>
    <property type="match status" value="1"/>
</dbReference>
<dbReference type="PANTHER" id="PTHR11080">
    <property type="entry name" value="PYRAZINAMIDASE/NICOTINAMIDASE"/>
    <property type="match status" value="1"/>
</dbReference>
<keyword evidence="2" id="KW-0662">Pyridine nucleotide biosynthesis</keyword>
<dbReference type="EMBL" id="CM032186">
    <property type="protein sequence ID" value="KAG7090496.1"/>
    <property type="molecule type" value="Genomic_DNA"/>
</dbReference>
<dbReference type="InterPro" id="IPR036380">
    <property type="entry name" value="Isochorismatase-like_sf"/>
</dbReference>
<gene>
    <name evidence="9" type="ORF">E1B28_009609</name>
</gene>
<comment type="caution">
    <text evidence="9">The sequence shown here is derived from an EMBL/GenBank/DDBJ whole genome shotgun (WGS) entry which is preliminary data.</text>
</comment>
<protein>
    <recommendedName>
        <fullName evidence="6">nicotinamidase</fullName>
        <ecNumber evidence="6">3.5.1.19</ecNumber>
    </recommendedName>
    <alternativeName>
        <fullName evidence="7">Nicotinamide deamidase</fullName>
    </alternativeName>
</protein>
<comment type="similarity">
    <text evidence="1">Belongs to the isochorismatase family.</text>
</comment>
<dbReference type="InterPro" id="IPR000868">
    <property type="entry name" value="Isochorismatase-like_dom"/>
</dbReference>
<evidence type="ECO:0000256" key="4">
    <source>
        <dbReference type="ARBA" id="ARBA00022801"/>
    </source>
</evidence>
<evidence type="ECO:0000256" key="1">
    <source>
        <dbReference type="ARBA" id="ARBA00006336"/>
    </source>
</evidence>
<keyword evidence="4" id="KW-0378">Hydrolase</keyword>
<sequence>MSKPFKPALLVIDFQEDFCPPNGSLAVGEGRTLAPVINDLLDLPFALKVATKDFHPPNHVSFAVNHDPPDNVPFTSYTTIHNPYNHDEIDVSRLWPVHCVEGTQGSELIPEFNVTKIDKVINKGTDTRVEMYSAFEAPFRNPVVPEASSGLAQLLKNEEITDVYVVGLAMEYCVKSTAIDASQDGFRAFVVREATKAVDPGEAGWGAAEKKLAGLGIPLVSVDGEEVKRVKDLVR</sequence>
<dbReference type="GO" id="GO:0046872">
    <property type="term" value="F:metal ion binding"/>
    <property type="evidence" value="ECO:0007669"/>
    <property type="project" value="UniProtKB-KW"/>
</dbReference>
<evidence type="ECO:0000313" key="10">
    <source>
        <dbReference type="Proteomes" id="UP001049176"/>
    </source>
</evidence>
<proteinExistence type="inferred from homology"/>
<keyword evidence="3" id="KW-0479">Metal-binding</keyword>
<dbReference type="RefSeq" id="XP_043006966.1">
    <property type="nucleotide sequence ID" value="XM_043154511.1"/>
</dbReference>
<dbReference type="Proteomes" id="UP001049176">
    <property type="component" value="Chromosome 6"/>
</dbReference>
<evidence type="ECO:0000313" key="9">
    <source>
        <dbReference type="EMBL" id="KAG7090496.1"/>
    </source>
</evidence>
<comment type="pathway">
    <text evidence="5">Cofactor biosynthesis; nicotinate biosynthesis; nicotinate from nicotinamide: step 1/1.</text>
</comment>